<comment type="cofactor">
    <cofactor evidence="14">
        <name>Mg(2+)</name>
        <dbReference type="ChEBI" id="CHEBI:18420"/>
    </cofactor>
    <cofactor evidence="14">
        <name>Mn(2+)</name>
        <dbReference type="ChEBI" id="CHEBI:29035"/>
    </cofactor>
    <text evidence="14">Binds 2 magnesium or manganese ions per subunit.</text>
</comment>
<evidence type="ECO:0000256" key="11">
    <source>
        <dbReference type="ARBA" id="ARBA00023316"/>
    </source>
</evidence>
<dbReference type="GO" id="GO:0046872">
    <property type="term" value="F:metal ion binding"/>
    <property type="evidence" value="ECO:0007669"/>
    <property type="project" value="UniProtKB-KW"/>
</dbReference>
<dbReference type="SMART" id="SM01209">
    <property type="entry name" value="GARS_A"/>
    <property type="match status" value="1"/>
</dbReference>
<evidence type="ECO:0000256" key="6">
    <source>
        <dbReference type="ARBA" id="ARBA00022741"/>
    </source>
</evidence>
<evidence type="ECO:0000256" key="3">
    <source>
        <dbReference type="ARBA" id="ARBA00022490"/>
    </source>
</evidence>
<dbReference type="PANTHER" id="PTHR23132">
    <property type="entry name" value="D-ALANINE--D-ALANINE LIGASE"/>
    <property type="match status" value="1"/>
</dbReference>
<dbReference type="GO" id="GO:0071555">
    <property type="term" value="P:cell wall organization"/>
    <property type="evidence" value="ECO:0007669"/>
    <property type="project" value="UniProtKB-KW"/>
</dbReference>
<comment type="similarity">
    <text evidence="2 12">Belongs to the D-alanine--D-alanine ligase family.</text>
</comment>
<evidence type="ECO:0000313" key="19">
    <source>
        <dbReference type="Proteomes" id="UP000290921"/>
    </source>
</evidence>
<dbReference type="GO" id="GO:0005737">
    <property type="term" value="C:cytoplasm"/>
    <property type="evidence" value="ECO:0007669"/>
    <property type="project" value="UniProtKB-SubCell"/>
</dbReference>
<dbReference type="InterPro" id="IPR016185">
    <property type="entry name" value="PreATP-grasp_dom_sf"/>
</dbReference>
<keyword evidence="4 12" id="KW-0436">Ligase</keyword>
<dbReference type="InterPro" id="IPR000291">
    <property type="entry name" value="D-Ala_lig_Van_CS"/>
</dbReference>
<dbReference type="Pfam" id="PF01820">
    <property type="entry name" value="Dala_Dala_lig_N"/>
    <property type="match status" value="2"/>
</dbReference>
<dbReference type="GO" id="GO:0008716">
    <property type="term" value="F:D-alanine-D-alanine ligase activity"/>
    <property type="evidence" value="ECO:0007669"/>
    <property type="project" value="UniProtKB-UniRule"/>
</dbReference>
<comment type="function">
    <text evidence="12">Cell wall formation.</text>
</comment>
<dbReference type="RefSeq" id="WP_129009685.1">
    <property type="nucleotide sequence ID" value="NZ_AP026811.1"/>
</dbReference>
<feature type="binding site" evidence="14">
    <location>
        <position position="248"/>
    </location>
    <ligand>
        <name>Mg(2+)</name>
        <dbReference type="ChEBI" id="CHEBI:18420"/>
        <label>1</label>
    </ligand>
</feature>
<comment type="catalytic activity">
    <reaction evidence="12">
        <text>2 D-alanine + ATP = D-alanyl-D-alanine + ADP + phosphate + H(+)</text>
        <dbReference type="Rhea" id="RHEA:11224"/>
        <dbReference type="ChEBI" id="CHEBI:15378"/>
        <dbReference type="ChEBI" id="CHEBI:30616"/>
        <dbReference type="ChEBI" id="CHEBI:43474"/>
        <dbReference type="ChEBI" id="CHEBI:57416"/>
        <dbReference type="ChEBI" id="CHEBI:57822"/>
        <dbReference type="ChEBI" id="CHEBI:456216"/>
        <dbReference type="EC" id="6.3.2.4"/>
    </reaction>
</comment>
<reference evidence="17 20" key="2">
    <citation type="submission" date="2022-09" db="EMBL/GenBank/DDBJ databases">
        <title>complete genome sequences of Clostridium tetani str. KHSU-234311-028 isolated from soil.</title>
        <authorList>
            <person name="Sekizuka T."/>
            <person name="Shitada C."/>
            <person name="Takahashi M."/>
            <person name="Kuroda M."/>
        </authorList>
    </citation>
    <scope>NUCLEOTIDE SEQUENCE [LARGE SCALE GENOMIC DNA]</scope>
    <source>
        <strain evidence="17 20">KHSU-234311-028</strain>
    </source>
</reference>
<evidence type="ECO:0000256" key="15">
    <source>
        <dbReference type="PROSITE-ProRule" id="PRU00409"/>
    </source>
</evidence>
<evidence type="ECO:0000256" key="12">
    <source>
        <dbReference type="HAMAP-Rule" id="MF_00047"/>
    </source>
</evidence>
<dbReference type="InterPro" id="IPR005905">
    <property type="entry name" value="D_ala_D_ala"/>
</dbReference>
<evidence type="ECO:0000256" key="10">
    <source>
        <dbReference type="ARBA" id="ARBA00022984"/>
    </source>
</evidence>
<dbReference type="NCBIfam" id="TIGR01205">
    <property type="entry name" value="D_ala_D_alaTIGR"/>
    <property type="match status" value="1"/>
</dbReference>
<dbReference type="InterPro" id="IPR011095">
    <property type="entry name" value="Dala_Dala_lig_C"/>
</dbReference>
<accession>A0A4Q0VAX5</accession>
<dbReference type="HAMAP" id="MF_00047">
    <property type="entry name" value="Dala_Dala_lig"/>
    <property type="match status" value="1"/>
</dbReference>
<comment type="pathway">
    <text evidence="12">Cell wall biogenesis; peptidoglycan biosynthesis.</text>
</comment>
<dbReference type="GO" id="GO:0005524">
    <property type="term" value="F:ATP binding"/>
    <property type="evidence" value="ECO:0007669"/>
    <property type="project" value="UniProtKB-UniRule"/>
</dbReference>
<feature type="active site" evidence="13">
    <location>
        <position position="271"/>
    </location>
</feature>
<evidence type="ECO:0000256" key="8">
    <source>
        <dbReference type="ARBA" id="ARBA00022842"/>
    </source>
</evidence>
<evidence type="ECO:0000256" key="5">
    <source>
        <dbReference type="ARBA" id="ARBA00022723"/>
    </source>
</evidence>
<dbReference type="Proteomes" id="UP001321763">
    <property type="component" value="Chromosome"/>
</dbReference>
<evidence type="ECO:0000256" key="14">
    <source>
        <dbReference type="PIRSR" id="PIRSR039102-3"/>
    </source>
</evidence>
<feature type="binding site" evidence="14">
    <location>
        <position position="262"/>
    </location>
    <ligand>
        <name>Mg(2+)</name>
        <dbReference type="ChEBI" id="CHEBI:18420"/>
        <label>2</label>
    </ligand>
</feature>
<dbReference type="PROSITE" id="PS00844">
    <property type="entry name" value="DALA_DALA_LIGASE_2"/>
    <property type="match status" value="1"/>
</dbReference>
<keyword evidence="5 14" id="KW-0479">Metal-binding</keyword>
<feature type="active site" evidence="13">
    <location>
        <position position="13"/>
    </location>
</feature>
<feature type="domain" description="ATP-grasp" evidence="16">
    <location>
        <begin position="99"/>
        <end position="293"/>
    </location>
</feature>
<evidence type="ECO:0000256" key="13">
    <source>
        <dbReference type="PIRSR" id="PIRSR039102-1"/>
    </source>
</evidence>
<organism evidence="18 19">
    <name type="scientific">Clostridium tetani</name>
    <dbReference type="NCBI Taxonomy" id="1513"/>
    <lineage>
        <taxon>Bacteria</taxon>
        <taxon>Bacillati</taxon>
        <taxon>Bacillota</taxon>
        <taxon>Clostridia</taxon>
        <taxon>Eubacteriales</taxon>
        <taxon>Clostridiaceae</taxon>
        <taxon>Clostridium</taxon>
    </lineage>
</organism>
<evidence type="ECO:0000313" key="20">
    <source>
        <dbReference type="Proteomes" id="UP001321763"/>
    </source>
</evidence>
<dbReference type="PROSITE" id="PS00843">
    <property type="entry name" value="DALA_DALA_LIGASE_1"/>
    <property type="match status" value="1"/>
</dbReference>
<feature type="active site" evidence="13">
    <location>
        <position position="142"/>
    </location>
</feature>
<comment type="subcellular location">
    <subcellularLocation>
        <location evidence="1 12">Cytoplasm</location>
    </subcellularLocation>
</comment>
<dbReference type="InterPro" id="IPR011127">
    <property type="entry name" value="Dala_Dala_lig_N"/>
</dbReference>
<protein>
    <recommendedName>
        <fullName evidence="12">D-alanine--D-alanine ligase</fullName>
        <ecNumber evidence="12">6.3.2.4</ecNumber>
    </recommendedName>
    <alternativeName>
        <fullName evidence="12">D-Ala-D-Ala ligase</fullName>
    </alternativeName>
    <alternativeName>
        <fullName evidence="12">D-alanylalanine synthetase</fullName>
    </alternativeName>
</protein>
<gene>
    <name evidence="12" type="primary">ddl</name>
    <name evidence="17" type="synonym">ddlB</name>
    <name evidence="18" type="ORF">DP130_12210</name>
    <name evidence="17" type="ORF">K234311028_05020</name>
</gene>
<dbReference type="SUPFAM" id="SSF56059">
    <property type="entry name" value="Glutathione synthetase ATP-binding domain-like"/>
    <property type="match status" value="1"/>
</dbReference>
<evidence type="ECO:0000313" key="17">
    <source>
        <dbReference type="EMBL" id="BDR80256.1"/>
    </source>
</evidence>
<keyword evidence="9 12" id="KW-0133">Cell shape</keyword>
<evidence type="ECO:0000313" key="18">
    <source>
        <dbReference type="EMBL" id="RXI45369.1"/>
    </source>
</evidence>
<keyword evidence="6 15" id="KW-0547">Nucleotide-binding</keyword>
<dbReference type="PIRSF" id="PIRSF039102">
    <property type="entry name" value="Ddl/VanB"/>
    <property type="match status" value="1"/>
</dbReference>
<dbReference type="EMBL" id="AP026818">
    <property type="protein sequence ID" value="BDR80256.1"/>
    <property type="molecule type" value="Genomic_DNA"/>
</dbReference>
<keyword evidence="8 14" id="KW-0460">Magnesium</keyword>
<reference evidence="18 19" key="1">
    <citation type="submission" date="2018-06" db="EMBL/GenBank/DDBJ databases">
        <title>Genome conservation of Clostridium tetani.</title>
        <authorList>
            <person name="Bruggemann H."/>
            <person name="Popoff M.R."/>
        </authorList>
    </citation>
    <scope>NUCLEOTIDE SEQUENCE [LARGE SCALE GENOMIC DNA]</scope>
    <source>
        <strain evidence="18 19">2017.061</strain>
    </source>
</reference>
<evidence type="ECO:0000256" key="4">
    <source>
        <dbReference type="ARBA" id="ARBA00022598"/>
    </source>
</evidence>
<sequence length="301" mass="34045">MQIGVVMGGVSTEKEISNLTGKYIIENLDKSKYEILPIPINTKFELIDKIKCLEFAFIALHGNFGEDGKVQALLETMGVPYSGSGVLASSLCMDKNMTKKILQGEGIKTPRWIMLYKNEDIDFESIKNIGYPLVVKPNSGGSSIGITIVKKEQELIKAIEEAFKFDEEILIEEYIKGEEITCCMLDGKPLPILSIKTKEEFFNYKAKYFEGVAEEKVADLSLELKDQVEKISNKCWKSFKLKVYGRIDMIIKGNEVYVIEINTLPGMTKYSLFPKSAKAYGLNFSELLDKIIELSIKEYEF</sequence>
<evidence type="ECO:0000256" key="1">
    <source>
        <dbReference type="ARBA" id="ARBA00004496"/>
    </source>
</evidence>
<proteinExistence type="inferred from homology"/>
<dbReference type="Gene3D" id="3.30.1490.20">
    <property type="entry name" value="ATP-grasp fold, A domain"/>
    <property type="match status" value="1"/>
</dbReference>
<dbReference type="Gene3D" id="3.30.470.20">
    <property type="entry name" value="ATP-grasp fold, B domain"/>
    <property type="match status" value="1"/>
</dbReference>
<evidence type="ECO:0000256" key="9">
    <source>
        <dbReference type="ARBA" id="ARBA00022960"/>
    </source>
</evidence>
<feature type="binding site" evidence="14">
    <location>
        <position position="260"/>
    </location>
    <ligand>
        <name>Mg(2+)</name>
        <dbReference type="ChEBI" id="CHEBI:18420"/>
        <label>2</label>
    </ligand>
</feature>
<dbReference type="UniPathway" id="UPA00219"/>
<name>A0A4Q0VAX5_CLOTA</name>
<dbReference type="Gene3D" id="3.40.50.20">
    <property type="match status" value="1"/>
</dbReference>
<evidence type="ECO:0000256" key="7">
    <source>
        <dbReference type="ARBA" id="ARBA00022840"/>
    </source>
</evidence>
<keyword evidence="3 12" id="KW-0963">Cytoplasm</keyword>
<dbReference type="InterPro" id="IPR011761">
    <property type="entry name" value="ATP-grasp"/>
</dbReference>
<dbReference type="Pfam" id="PF07478">
    <property type="entry name" value="Dala_Dala_lig_C"/>
    <property type="match status" value="1"/>
</dbReference>
<dbReference type="GO" id="GO:0009252">
    <property type="term" value="P:peptidoglycan biosynthetic process"/>
    <property type="evidence" value="ECO:0007669"/>
    <property type="project" value="UniProtKB-UniRule"/>
</dbReference>
<evidence type="ECO:0000256" key="2">
    <source>
        <dbReference type="ARBA" id="ARBA00010871"/>
    </source>
</evidence>
<dbReference type="SUPFAM" id="SSF52440">
    <property type="entry name" value="PreATP-grasp domain"/>
    <property type="match status" value="1"/>
</dbReference>
<dbReference type="EC" id="6.3.2.4" evidence="12"/>
<dbReference type="Proteomes" id="UP000290921">
    <property type="component" value="Unassembled WGS sequence"/>
</dbReference>
<dbReference type="InterPro" id="IPR013815">
    <property type="entry name" value="ATP_grasp_subdomain_1"/>
</dbReference>
<dbReference type="PANTHER" id="PTHR23132:SF23">
    <property type="entry name" value="D-ALANINE--D-ALANINE LIGASE B"/>
    <property type="match status" value="1"/>
</dbReference>
<dbReference type="PROSITE" id="PS50975">
    <property type="entry name" value="ATP_GRASP"/>
    <property type="match status" value="1"/>
</dbReference>
<dbReference type="AlphaFoldDB" id="A0A4Q0VAX5"/>
<dbReference type="NCBIfam" id="NF002378">
    <property type="entry name" value="PRK01372.1"/>
    <property type="match status" value="1"/>
</dbReference>
<evidence type="ECO:0000259" key="16">
    <source>
        <dbReference type="PROSITE" id="PS50975"/>
    </source>
</evidence>
<keyword evidence="14" id="KW-0464">Manganese</keyword>
<keyword evidence="10 12" id="KW-0573">Peptidoglycan synthesis</keyword>
<feature type="binding site" evidence="14">
    <location>
        <position position="260"/>
    </location>
    <ligand>
        <name>Mg(2+)</name>
        <dbReference type="ChEBI" id="CHEBI:18420"/>
        <label>1</label>
    </ligand>
</feature>
<keyword evidence="7 15" id="KW-0067">ATP-binding</keyword>
<dbReference type="EMBL" id="QMAP01000013">
    <property type="protein sequence ID" value="RXI45369.1"/>
    <property type="molecule type" value="Genomic_DNA"/>
</dbReference>
<keyword evidence="11 12" id="KW-0961">Cell wall biogenesis/degradation</keyword>
<dbReference type="GO" id="GO:0008360">
    <property type="term" value="P:regulation of cell shape"/>
    <property type="evidence" value="ECO:0007669"/>
    <property type="project" value="UniProtKB-KW"/>
</dbReference>